<keyword evidence="3" id="KW-1185">Reference proteome</keyword>
<reference evidence="2 3" key="1">
    <citation type="journal article" date="2012" name="BMC Genomics">
        <title>Comparative genomics of the white-rot fungi, Phanerochaete carnosa and P. chrysosporium, to elucidate the genetic basis of the distinct wood types they colonize.</title>
        <authorList>
            <person name="Suzuki H."/>
            <person name="MacDonald J."/>
            <person name="Syed K."/>
            <person name="Salamov A."/>
            <person name="Hori C."/>
            <person name="Aerts A."/>
            <person name="Henrissat B."/>
            <person name="Wiebenga A."/>
            <person name="vanKuyk P.A."/>
            <person name="Barry K."/>
            <person name="Lindquist E."/>
            <person name="LaButti K."/>
            <person name="Lapidus A."/>
            <person name="Lucas S."/>
            <person name="Coutinho P."/>
            <person name="Gong Y."/>
            <person name="Samejima M."/>
            <person name="Mahadevan R."/>
            <person name="Abou-Zaid M."/>
            <person name="de Vries R.P."/>
            <person name="Igarashi K."/>
            <person name="Yadav J.S."/>
            <person name="Grigoriev I.V."/>
            <person name="Master E.R."/>
        </authorList>
    </citation>
    <scope>NUCLEOTIDE SEQUENCE [LARGE SCALE GENOMIC DNA]</scope>
    <source>
        <strain evidence="2 3">HHB-10118-sp</strain>
    </source>
</reference>
<dbReference type="Proteomes" id="UP000008370">
    <property type="component" value="Unassembled WGS sequence"/>
</dbReference>
<evidence type="ECO:0000313" key="3">
    <source>
        <dbReference type="Proteomes" id="UP000008370"/>
    </source>
</evidence>
<dbReference type="HOGENOM" id="CLU_1806897_0_0_1"/>
<evidence type="ECO:0000313" key="2">
    <source>
        <dbReference type="EMBL" id="EKM52364.1"/>
    </source>
</evidence>
<evidence type="ECO:0000256" key="1">
    <source>
        <dbReference type="SAM" id="MobiDB-lite"/>
    </source>
</evidence>
<name>K5W0H6_PHACS</name>
<dbReference type="OrthoDB" id="3071120at2759"/>
<dbReference type="EMBL" id="JH930475">
    <property type="protein sequence ID" value="EKM52364.1"/>
    <property type="molecule type" value="Genomic_DNA"/>
</dbReference>
<proteinExistence type="predicted"/>
<organism evidence="2 3">
    <name type="scientific">Phanerochaete carnosa (strain HHB-10118-sp)</name>
    <name type="common">White-rot fungus</name>
    <name type="synonym">Peniophora carnosa</name>
    <dbReference type="NCBI Taxonomy" id="650164"/>
    <lineage>
        <taxon>Eukaryota</taxon>
        <taxon>Fungi</taxon>
        <taxon>Dikarya</taxon>
        <taxon>Basidiomycota</taxon>
        <taxon>Agaricomycotina</taxon>
        <taxon>Agaricomycetes</taxon>
        <taxon>Polyporales</taxon>
        <taxon>Phanerochaetaceae</taxon>
        <taxon>Phanerochaete</taxon>
    </lineage>
</organism>
<dbReference type="RefSeq" id="XP_007398711.1">
    <property type="nucleotide sequence ID" value="XM_007398649.1"/>
</dbReference>
<accession>K5W0H6</accession>
<dbReference type="InParanoid" id="K5W0H6"/>
<dbReference type="GeneID" id="18908775"/>
<feature type="region of interest" description="Disordered" evidence="1">
    <location>
        <begin position="119"/>
        <end position="143"/>
    </location>
</feature>
<dbReference type="KEGG" id="pco:PHACADRAFT_148941"/>
<protein>
    <submittedName>
        <fullName evidence="2">Uncharacterized protein</fullName>
    </submittedName>
</protein>
<gene>
    <name evidence="2" type="ORF">PHACADRAFT_148941</name>
</gene>
<dbReference type="STRING" id="650164.K5W0H6"/>
<dbReference type="AlphaFoldDB" id="K5W0H6"/>
<sequence length="143" mass="15273">MPDAYNTRSNWPGSRPCADAVWVVYSTHQEAAASLSLSHPSLARVEPALETDLEPYEKLEQIMPGGVISRRDSLSLAAAPGSPVVHCATPSSSSSSSMGLLTPTTPDFFATSKLSPPPLPHSKFTLSTNPPNPKISYRPGDWV</sequence>